<keyword evidence="1" id="KW-1133">Transmembrane helix</keyword>
<proteinExistence type="predicted"/>
<dbReference type="AlphaFoldDB" id="A0A162RIE0"/>
<protein>
    <submittedName>
        <fullName evidence="2">Uncharacterized protein</fullName>
    </submittedName>
</protein>
<dbReference type="PATRIC" id="fig|1121326.3.peg.4495"/>
<name>A0A162RIE0_9CLOT</name>
<evidence type="ECO:0000313" key="3">
    <source>
        <dbReference type="Proteomes" id="UP000076603"/>
    </source>
</evidence>
<dbReference type="RefSeq" id="WP_161487014.1">
    <property type="nucleotide sequence ID" value="NZ_FQXL01000055.1"/>
</dbReference>
<comment type="caution">
    <text evidence="2">The sequence shown here is derived from an EMBL/GenBank/DDBJ whole genome shotgun (WGS) entry which is preliminary data.</text>
</comment>
<accession>A0A162RIE0</accession>
<dbReference type="Proteomes" id="UP000076603">
    <property type="component" value="Unassembled WGS sequence"/>
</dbReference>
<dbReference type="EMBL" id="LWAE01000006">
    <property type="protein sequence ID" value="KZL89949.1"/>
    <property type="molecule type" value="Genomic_DNA"/>
</dbReference>
<reference evidence="2 3" key="1">
    <citation type="submission" date="2016-04" db="EMBL/GenBank/DDBJ databases">
        <title>Genome sequence of Clostridium magnum DSM 2767.</title>
        <authorList>
            <person name="Poehlein A."/>
            <person name="Uhlig R."/>
            <person name="Fischer R."/>
            <person name="Bahl H."/>
            <person name="Daniel R."/>
        </authorList>
    </citation>
    <scope>NUCLEOTIDE SEQUENCE [LARGE SCALE GENOMIC DNA]</scope>
    <source>
        <strain evidence="2 3">DSM 2767</strain>
    </source>
</reference>
<sequence>MNEKKLTLMEKAFNFLCIPFLIFAVLFGGGTLETSELLLLGWDKYNELAPEEHL</sequence>
<keyword evidence="3" id="KW-1185">Reference proteome</keyword>
<feature type="transmembrane region" description="Helical" evidence="1">
    <location>
        <begin position="12"/>
        <end position="32"/>
    </location>
</feature>
<organism evidence="2 3">
    <name type="scientific">Clostridium magnum DSM 2767</name>
    <dbReference type="NCBI Taxonomy" id="1121326"/>
    <lineage>
        <taxon>Bacteria</taxon>
        <taxon>Bacillati</taxon>
        <taxon>Bacillota</taxon>
        <taxon>Clostridia</taxon>
        <taxon>Eubacteriales</taxon>
        <taxon>Clostridiaceae</taxon>
        <taxon>Clostridium</taxon>
    </lineage>
</organism>
<keyword evidence="1" id="KW-0472">Membrane</keyword>
<gene>
    <name evidence="2" type="ORF">CLMAG_44330</name>
</gene>
<evidence type="ECO:0000313" key="2">
    <source>
        <dbReference type="EMBL" id="KZL89949.1"/>
    </source>
</evidence>
<keyword evidence="1" id="KW-0812">Transmembrane</keyword>
<evidence type="ECO:0000256" key="1">
    <source>
        <dbReference type="SAM" id="Phobius"/>
    </source>
</evidence>